<proteinExistence type="predicted"/>
<dbReference type="VEuPathDB" id="MicrosporidiaDB:VCUG_01552"/>
<keyword evidence="2" id="KW-1185">Reference proteome</keyword>
<dbReference type="GeneID" id="19879428"/>
<dbReference type="InParanoid" id="L2GUH5"/>
<organism evidence="1 2">
    <name type="scientific">Vavraia culicis (isolate floridensis)</name>
    <name type="common">Microsporidian parasite</name>
    <dbReference type="NCBI Taxonomy" id="948595"/>
    <lineage>
        <taxon>Eukaryota</taxon>
        <taxon>Fungi</taxon>
        <taxon>Fungi incertae sedis</taxon>
        <taxon>Microsporidia</taxon>
        <taxon>Pleistophoridae</taxon>
        <taxon>Vavraia</taxon>
    </lineage>
</organism>
<protein>
    <submittedName>
        <fullName evidence="1">Uncharacterized protein</fullName>
    </submittedName>
</protein>
<accession>L2GUH5</accession>
<name>L2GUH5_VAVCU</name>
<dbReference type="HOGENOM" id="CLU_2293819_0_0_1"/>
<dbReference type="RefSeq" id="XP_008074570.1">
    <property type="nucleotide sequence ID" value="XM_008076379.1"/>
</dbReference>
<dbReference type="EMBL" id="GL877428">
    <property type="protein sequence ID" value="ELA46933.1"/>
    <property type="molecule type" value="Genomic_DNA"/>
</dbReference>
<gene>
    <name evidence="1" type="ORF">VCUG_01552</name>
</gene>
<evidence type="ECO:0000313" key="1">
    <source>
        <dbReference type="EMBL" id="ELA46933.1"/>
    </source>
</evidence>
<sequence length="101" mass="11398">MPCLLGQIVGLNYENINHMNYSTAYLRLLERINTQNLMPKCTHVPQKTEYHVNCFLKCSNGSLGTDMMGIQCRCGNTLYFAPCGRKSTDVVSLKNTPQLHT</sequence>
<reference evidence="2" key="1">
    <citation type="submission" date="2011-03" db="EMBL/GenBank/DDBJ databases">
        <title>The genome sequence of Vavraia culicis strain floridensis.</title>
        <authorList>
            <consortium name="The Broad Institute Genome Sequencing Platform"/>
            <person name="Cuomo C."/>
            <person name="Becnel J."/>
            <person name="Sanscrainte N."/>
            <person name="Young S.K."/>
            <person name="Zeng Q."/>
            <person name="Gargeya S."/>
            <person name="Fitzgerald M."/>
            <person name="Haas B."/>
            <person name="Abouelleil A."/>
            <person name="Alvarado L."/>
            <person name="Arachchi H.M."/>
            <person name="Berlin A."/>
            <person name="Chapman S.B."/>
            <person name="Gearin G."/>
            <person name="Goldberg J."/>
            <person name="Griggs A."/>
            <person name="Gujja S."/>
            <person name="Hansen M."/>
            <person name="Heiman D."/>
            <person name="Howarth C."/>
            <person name="Larimer J."/>
            <person name="Lui A."/>
            <person name="MacDonald P.J.P."/>
            <person name="McCowen C."/>
            <person name="Montmayeur A."/>
            <person name="Murphy C."/>
            <person name="Neiman D."/>
            <person name="Pearson M."/>
            <person name="Priest M."/>
            <person name="Roberts A."/>
            <person name="Saif S."/>
            <person name="Shea T."/>
            <person name="Sisk P."/>
            <person name="Stolte C."/>
            <person name="Sykes S."/>
            <person name="Wortman J."/>
            <person name="Nusbaum C."/>
            <person name="Birren B."/>
        </authorList>
    </citation>
    <scope>NUCLEOTIDE SEQUENCE [LARGE SCALE GENOMIC DNA]</scope>
    <source>
        <strain evidence="2">floridensis</strain>
    </source>
</reference>
<dbReference type="AlphaFoldDB" id="L2GUH5"/>
<dbReference type="Proteomes" id="UP000011081">
    <property type="component" value="Unassembled WGS sequence"/>
</dbReference>
<evidence type="ECO:0000313" key="2">
    <source>
        <dbReference type="Proteomes" id="UP000011081"/>
    </source>
</evidence>